<gene>
    <name evidence="2" type="ORF">F511_36439</name>
</gene>
<feature type="region of interest" description="Disordered" evidence="1">
    <location>
        <begin position="1"/>
        <end position="51"/>
    </location>
</feature>
<feature type="region of interest" description="Disordered" evidence="1">
    <location>
        <begin position="103"/>
        <end position="125"/>
    </location>
</feature>
<proteinExistence type="predicted"/>
<dbReference type="Proteomes" id="UP000250235">
    <property type="component" value="Unassembled WGS sequence"/>
</dbReference>
<evidence type="ECO:0000256" key="1">
    <source>
        <dbReference type="SAM" id="MobiDB-lite"/>
    </source>
</evidence>
<protein>
    <submittedName>
        <fullName evidence="2">Uncharacterized protein</fullName>
    </submittedName>
</protein>
<feature type="compositionally biased region" description="Polar residues" evidence="1">
    <location>
        <begin position="20"/>
        <end position="29"/>
    </location>
</feature>
<feature type="compositionally biased region" description="Polar residues" evidence="1">
    <location>
        <begin position="73"/>
        <end position="87"/>
    </location>
</feature>
<feature type="region of interest" description="Disordered" evidence="1">
    <location>
        <begin position="64"/>
        <end position="87"/>
    </location>
</feature>
<feature type="compositionally biased region" description="Polar residues" evidence="1">
    <location>
        <begin position="38"/>
        <end position="51"/>
    </location>
</feature>
<keyword evidence="3" id="KW-1185">Reference proteome</keyword>
<feature type="compositionally biased region" description="Low complexity" evidence="1">
    <location>
        <begin position="114"/>
        <end position="125"/>
    </location>
</feature>
<sequence length="272" mass="29693">MRIDQLKLHSVQPDYLKNMQRPTKIQAAQKQEKKRGPSTITAQWSSGATTQPATTPMIALDLSSAPTQPADHNASSTRVINQTSRSISLNRSLKREEITYSKALKNKRTTGQQSRRCSNSTTTSRSLNSSIYSSLVSIESPKEGELSATNLAPNSGINQRQSSEKRVRMNSTNRGFSGKKIRKYRLTADFDDITADVIIADPSTDSADVTAADPSCCADIADVIFSLAFQLVHLTLASARLLLFTSLRISWSSFFFSIPAGLVAHIITPAGL</sequence>
<dbReference type="EMBL" id="KQ989565">
    <property type="protein sequence ID" value="KZV54231.1"/>
    <property type="molecule type" value="Genomic_DNA"/>
</dbReference>
<dbReference type="AlphaFoldDB" id="A0A2Z7DB46"/>
<organism evidence="2 3">
    <name type="scientific">Dorcoceras hygrometricum</name>
    <dbReference type="NCBI Taxonomy" id="472368"/>
    <lineage>
        <taxon>Eukaryota</taxon>
        <taxon>Viridiplantae</taxon>
        <taxon>Streptophyta</taxon>
        <taxon>Embryophyta</taxon>
        <taxon>Tracheophyta</taxon>
        <taxon>Spermatophyta</taxon>
        <taxon>Magnoliopsida</taxon>
        <taxon>eudicotyledons</taxon>
        <taxon>Gunneridae</taxon>
        <taxon>Pentapetalae</taxon>
        <taxon>asterids</taxon>
        <taxon>lamiids</taxon>
        <taxon>Lamiales</taxon>
        <taxon>Gesneriaceae</taxon>
        <taxon>Didymocarpoideae</taxon>
        <taxon>Trichosporeae</taxon>
        <taxon>Loxocarpinae</taxon>
        <taxon>Dorcoceras</taxon>
    </lineage>
</organism>
<name>A0A2Z7DB46_9LAMI</name>
<evidence type="ECO:0000313" key="2">
    <source>
        <dbReference type="EMBL" id="KZV54231.1"/>
    </source>
</evidence>
<reference evidence="2 3" key="1">
    <citation type="journal article" date="2015" name="Proc. Natl. Acad. Sci. U.S.A.">
        <title>The resurrection genome of Boea hygrometrica: A blueprint for survival of dehydration.</title>
        <authorList>
            <person name="Xiao L."/>
            <person name="Yang G."/>
            <person name="Zhang L."/>
            <person name="Yang X."/>
            <person name="Zhao S."/>
            <person name="Ji Z."/>
            <person name="Zhou Q."/>
            <person name="Hu M."/>
            <person name="Wang Y."/>
            <person name="Chen M."/>
            <person name="Xu Y."/>
            <person name="Jin H."/>
            <person name="Xiao X."/>
            <person name="Hu G."/>
            <person name="Bao F."/>
            <person name="Hu Y."/>
            <person name="Wan P."/>
            <person name="Li L."/>
            <person name="Deng X."/>
            <person name="Kuang T."/>
            <person name="Xiang C."/>
            <person name="Zhu J.K."/>
            <person name="Oliver M.J."/>
            <person name="He Y."/>
        </authorList>
    </citation>
    <scope>NUCLEOTIDE SEQUENCE [LARGE SCALE GENOMIC DNA]</scope>
    <source>
        <strain evidence="3">cv. XS01</strain>
    </source>
</reference>
<accession>A0A2Z7DB46</accession>
<evidence type="ECO:0000313" key="3">
    <source>
        <dbReference type="Proteomes" id="UP000250235"/>
    </source>
</evidence>